<feature type="region of interest" description="Disordered" evidence="1">
    <location>
        <begin position="48"/>
        <end position="82"/>
    </location>
</feature>
<gene>
    <name evidence="3" type="primary">8236283</name>
    <name evidence="2" type="ORF">Phum_PHUM330660</name>
</gene>
<accession>E0VN73</accession>
<evidence type="ECO:0000313" key="2">
    <source>
        <dbReference type="EMBL" id="EEB14829.1"/>
    </source>
</evidence>
<dbReference type="EnsemblMetazoa" id="PHUM330660-RA">
    <property type="protein sequence ID" value="PHUM330660-PA"/>
    <property type="gene ID" value="PHUM330660"/>
</dbReference>
<dbReference type="AlphaFoldDB" id="E0VN73"/>
<evidence type="ECO:0000313" key="4">
    <source>
        <dbReference type="Proteomes" id="UP000009046"/>
    </source>
</evidence>
<dbReference type="HOGENOM" id="CLU_2561018_0_0_1"/>
<feature type="compositionally biased region" description="Polar residues" evidence="1">
    <location>
        <begin position="71"/>
        <end position="82"/>
    </location>
</feature>
<dbReference type="CTD" id="8236283"/>
<dbReference type="RefSeq" id="XP_002427567.1">
    <property type="nucleotide sequence ID" value="XM_002427522.1"/>
</dbReference>
<evidence type="ECO:0000256" key="1">
    <source>
        <dbReference type="SAM" id="MobiDB-lite"/>
    </source>
</evidence>
<name>E0VN73_PEDHC</name>
<dbReference type="EMBL" id="DS235335">
    <property type="protein sequence ID" value="EEB14829.1"/>
    <property type="molecule type" value="Genomic_DNA"/>
</dbReference>
<feature type="compositionally biased region" description="Low complexity" evidence="1">
    <location>
        <begin position="52"/>
        <end position="63"/>
    </location>
</feature>
<reference evidence="3" key="3">
    <citation type="submission" date="2021-02" db="UniProtKB">
        <authorList>
            <consortium name="EnsemblMetazoa"/>
        </authorList>
    </citation>
    <scope>IDENTIFICATION</scope>
    <source>
        <strain evidence="3">USDA</strain>
    </source>
</reference>
<evidence type="ECO:0000313" key="3">
    <source>
        <dbReference type="EnsemblMetazoa" id="PHUM330660-PA"/>
    </source>
</evidence>
<dbReference type="GeneID" id="8236283"/>
<dbReference type="EMBL" id="AAZO01003838">
    <property type="status" value="NOT_ANNOTATED_CDS"/>
    <property type="molecule type" value="Genomic_DNA"/>
</dbReference>
<sequence length="82" mass="8928">MSDSVYVCNVNKDMQQSRCIIADKEESSVPGESQSMFTGCCCLCFPKKKKNPSSSSKPPDKSNAAMGNVARNCSNLTDIQTR</sequence>
<protein>
    <submittedName>
        <fullName evidence="2 3">Uncharacterized protein</fullName>
    </submittedName>
</protein>
<dbReference type="KEGG" id="phu:Phum_PHUM330660"/>
<dbReference type="Proteomes" id="UP000009046">
    <property type="component" value="Unassembled WGS sequence"/>
</dbReference>
<proteinExistence type="predicted"/>
<dbReference type="InParanoid" id="E0VN73"/>
<keyword evidence="4" id="KW-1185">Reference proteome</keyword>
<reference evidence="2" key="2">
    <citation type="submission" date="2007-04" db="EMBL/GenBank/DDBJ databases">
        <title>The genome of the human body louse.</title>
        <authorList>
            <consortium name="The Human Body Louse Genome Consortium"/>
            <person name="Kirkness E."/>
            <person name="Walenz B."/>
            <person name="Hass B."/>
            <person name="Bruggner R."/>
            <person name="Strausberg R."/>
        </authorList>
    </citation>
    <scope>NUCLEOTIDE SEQUENCE</scope>
    <source>
        <strain evidence="2">USDA</strain>
    </source>
</reference>
<dbReference type="VEuPathDB" id="VectorBase:PHUM330660"/>
<organism>
    <name type="scientific">Pediculus humanus subsp. corporis</name>
    <name type="common">Body louse</name>
    <dbReference type="NCBI Taxonomy" id="121224"/>
    <lineage>
        <taxon>Eukaryota</taxon>
        <taxon>Metazoa</taxon>
        <taxon>Ecdysozoa</taxon>
        <taxon>Arthropoda</taxon>
        <taxon>Hexapoda</taxon>
        <taxon>Insecta</taxon>
        <taxon>Pterygota</taxon>
        <taxon>Neoptera</taxon>
        <taxon>Paraneoptera</taxon>
        <taxon>Psocodea</taxon>
        <taxon>Troctomorpha</taxon>
        <taxon>Phthiraptera</taxon>
        <taxon>Anoplura</taxon>
        <taxon>Pediculidae</taxon>
        <taxon>Pediculus</taxon>
    </lineage>
</organism>
<reference evidence="2" key="1">
    <citation type="submission" date="2007-04" db="EMBL/GenBank/DDBJ databases">
        <title>Annotation of Pediculus humanus corporis strain USDA.</title>
        <authorList>
            <person name="Kirkness E."/>
            <person name="Hannick L."/>
            <person name="Hass B."/>
            <person name="Bruggner R."/>
            <person name="Lawson D."/>
            <person name="Bidwell S."/>
            <person name="Joardar V."/>
            <person name="Caler E."/>
            <person name="Walenz B."/>
            <person name="Inman J."/>
            <person name="Schobel S."/>
            <person name="Galinsky K."/>
            <person name="Amedeo P."/>
            <person name="Strausberg R."/>
        </authorList>
    </citation>
    <scope>NUCLEOTIDE SEQUENCE</scope>
    <source>
        <strain evidence="2">USDA</strain>
    </source>
</reference>